<protein>
    <recommendedName>
        <fullName evidence="8">MutL C-terminal dimerisation domain-containing protein</fullName>
    </recommendedName>
</protein>
<dbReference type="EMBL" id="JH795855">
    <property type="protein sequence ID" value="EJU06351.1"/>
    <property type="molecule type" value="Genomic_DNA"/>
</dbReference>
<dbReference type="SUPFAM" id="SSF118116">
    <property type="entry name" value="DNA mismatch repair protein MutL"/>
    <property type="match status" value="1"/>
</dbReference>
<dbReference type="PROSITE" id="PS00058">
    <property type="entry name" value="DNA_MISMATCH_REPAIR_1"/>
    <property type="match status" value="1"/>
</dbReference>
<gene>
    <name evidence="6" type="ORF">DACRYDRAFT_113068</name>
</gene>
<dbReference type="Pfam" id="PF13589">
    <property type="entry name" value="HATPase_c_3"/>
    <property type="match status" value="1"/>
</dbReference>
<feature type="domain" description="MutL C-terminal dimerisation" evidence="4">
    <location>
        <begin position="603"/>
        <end position="811"/>
    </location>
</feature>
<feature type="region of interest" description="Disordered" evidence="3">
    <location>
        <begin position="301"/>
        <end position="321"/>
    </location>
</feature>
<organism evidence="6 7">
    <name type="scientific">Dacryopinax primogenitus (strain DJM 731)</name>
    <name type="common">Brown rot fungus</name>
    <dbReference type="NCBI Taxonomy" id="1858805"/>
    <lineage>
        <taxon>Eukaryota</taxon>
        <taxon>Fungi</taxon>
        <taxon>Dikarya</taxon>
        <taxon>Basidiomycota</taxon>
        <taxon>Agaricomycotina</taxon>
        <taxon>Dacrymycetes</taxon>
        <taxon>Dacrymycetales</taxon>
        <taxon>Dacrymycetaceae</taxon>
        <taxon>Dacryopinax</taxon>
    </lineage>
</organism>
<dbReference type="InterPro" id="IPR013507">
    <property type="entry name" value="DNA_mismatch_S5_2-like"/>
</dbReference>
<evidence type="ECO:0000256" key="2">
    <source>
        <dbReference type="ARBA" id="ARBA00022763"/>
    </source>
</evidence>
<dbReference type="GO" id="GO:0005524">
    <property type="term" value="F:ATP binding"/>
    <property type="evidence" value="ECO:0007669"/>
    <property type="project" value="InterPro"/>
</dbReference>
<dbReference type="OrthoDB" id="429932at2759"/>
<dbReference type="InterPro" id="IPR042121">
    <property type="entry name" value="MutL_C_regsub"/>
</dbReference>
<dbReference type="Pfam" id="PF01119">
    <property type="entry name" value="DNA_mis_repair"/>
    <property type="match status" value="1"/>
</dbReference>
<evidence type="ECO:0000259" key="4">
    <source>
        <dbReference type="SMART" id="SM00853"/>
    </source>
</evidence>
<dbReference type="GeneID" id="63684619"/>
<dbReference type="OMA" id="NKWPMFY"/>
<accession>M5G814</accession>
<dbReference type="GO" id="GO:0006298">
    <property type="term" value="P:mismatch repair"/>
    <property type="evidence" value="ECO:0007669"/>
    <property type="project" value="InterPro"/>
</dbReference>
<dbReference type="Gene3D" id="3.30.565.10">
    <property type="entry name" value="Histidine kinase-like ATPase, C-terminal domain"/>
    <property type="match status" value="1"/>
</dbReference>
<feature type="compositionally biased region" description="Polar residues" evidence="3">
    <location>
        <begin position="406"/>
        <end position="415"/>
    </location>
</feature>
<dbReference type="HOGENOM" id="CLU_005415_1_0_1"/>
<evidence type="ECO:0000313" key="7">
    <source>
        <dbReference type="Proteomes" id="UP000030653"/>
    </source>
</evidence>
<dbReference type="GO" id="GO:0140664">
    <property type="term" value="F:ATP-dependent DNA damage sensor activity"/>
    <property type="evidence" value="ECO:0007669"/>
    <property type="project" value="InterPro"/>
</dbReference>
<proteinExistence type="inferred from homology"/>
<dbReference type="Proteomes" id="UP000030653">
    <property type="component" value="Unassembled WGS sequence"/>
</dbReference>
<dbReference type="InterPro" id="IPR036890">
    <property type="entry name" value="HATPase_C_sf"/>
</dbReference>
<dbReference type="SUPFAM" id="SSF54211">
    <property type="entry name" value="Ribosomal protein S5 domain 2-like"/>
    <property type="match status" value="1"/>
</dbReference>
<feature type="domain" description="DNA mismatch repair protein S5" evidence="5">
    <location>
        <begin position="229"/>
        <end position="368"/>
    </location>
</feature>
<dbReference type="GO" id="GO:0016887">
    <property type="term" value="F:ATP hydrolysis activity"/>
    <property type="evidence" value="ECO:0007669"/>
    <property type="project" value="InterPro"/>
</dbReference>
<dbReference type="Gene3D" id="3.30.230.10">
    <property type="match status" value="1"/>
</dbReference>
<dbReference type="STRING" id="1858805.M5G814"/>
<dbReference type="InterPro" id="IPR014790">
    <property type="entry name" value="MutL_C"/>
</dbReference>
<evidence type="ECO:0000259" key="5">
    <source>
        <dbReference type="SMART" id="SM01340"/>
    </source>
</evidence>
<dbReference type="GO" id="GO:0032300">
    <property type="term" value="C:mismatch repair complex"/>
    <property type="evidence" value="ECO:0007669"/>
    <property type="project" value="InterPro"/>
</dbReference>
<reference evidence="6 7" key="1">
    <citation type="journal article" date="2012" name="Science">
        <title>The Paleozoic origin of enzymatic lignin decomposition reconstructed from 31 fungal genomes.</title>
        <authorList>
            <person name="Floudas D."/>
            <person name="Binder M."/>
            <person name="Riley R."/>
            <person name="Barry K."/>
            <person name="Blanchette R.A."/>
            <person name="Henrissat B."/>
            <person name="Martinez A.T."/>
            <person name="Otillar R."/>
            <person name="Spatafora J.W."/>
            <person name="Yadav J.S."/>
            <person name="Aerts A."/>
            <person name="Benoit I."/>
            <person name="Boyd A."/>
            <person name="Carlson A."/>
            <person name="Copeland A."/>
            <person name="Coutinho P.M."/>
            <person name="de Vries R.P."/>
            <person name="Ferreira P."/>
            <person name="Findley K."/>
            <person name="Foster B."/>
            <person name="Gaskell J."/>
            <person name="Glotzer D."/>
            <person name="Gorecki P."/>
            <person name="Heitman J."/>
            <person name="Hesse C."/>
            <person name="Hori C."/>
            <person name="Igarashi K."/>
            <person name="Jurgens J.A."/>
            <person name="Kallen N."/>
            <person name="Kersten P."/>
            <person name="Kohler A."/>
            <person name="Kuees U."/>
            <person name="Kumar T.K.A."/>
            <person name="Kuo A."/>
            <person name="LaButti K."/>
            <person name="Larrondo L.F."/>
            <person name="Lindquist E."/>
            <person name="Ling A."/>
            <person name="Lombard V."/>
            <person name="Lucas S."/>
            <person name="Lundell T."/>
            <person name="Martin R."/>
            <person name="McLaughlin D.J."/>
            <person name="Morgenstern I."/>
            <person name="Morin E."/>
            <person name="Murat C."/>
            <person name="Nagy L.G."/>
            <person name="Nolan M."/>
            <person name="Ohm R.A."/>
            <person name="Patyshakuliyeva A."/>
            <person name="Rokas A."/>
            <person name="Ruiz-Duenas F.J."/>
            <person name="Sabat G."/>
            <person name="Salamov A."/>
            <person name="Samejima M."/>
            <person name="Schmutz J."/>
            <person name="Slot J.C."/>
            <person name="St John F."/>
            <person name="Stenlid J."/>
            <person name="Sun H."/>
            <person name="Sun S."/>
            <person name="Syed K."/>
            <person name="Tsang A."/>
            <person name="Wiebenga A."/>
            <person name="Young D."/>
            <person name="Pisabarro A."/>
            <person name="Eastwood D.C."/>
            <person name="Martin F."/>
            <person name="Cullen D."/>
            <person name="Grigoriev I.V."/>
            <person name="Hibbett D.S."/>
        </authorList>
    </citation>
    <scope>NUCLEOTIDE SEQUENCE [LARGE SCALE GENOMIC DNA]</scope>
    <source>
        <strain evidence="6 7">DJM-731 SS1</strain>
    </source>
</reference>
<dbReference type="GO" id="GO:0061982">
    <property type="term" value="P:meiosis I cell cycle process"/>
    <property type="evidence" value="ECO:0007669"/>
    <property type="project" value="UniProtKB-ARBA"/>
</dbReference>
<evidence type="ECO:0000256" key="3">
    <source>
        <dbReference type="SAM" id="MobiDB-lite"/>
    </source>
</evidence>
<dbReference type="InterPro" id="IPR014721">
    <property type="entry name" value="Ribsml_uS5_D2-typ_fold_subgr"/>
</dbReference>
<dbReference type="SMART" id="SM01340">
    <property type="entry name" value="DNA_mis_repair"/>
    <property type="match status" value="1"/>
</dbReference>
<comment type="similarity">
    <text evidence="1">Belongs to the DNA mismatch repair MutL/HexB family.</text>
</comment>
<evidence type="ECO:0008006" key="8">
    <source>
        <dbReference type="Google" id="ProtNLM"/>
    </source>
</evidence>
<evidence type="ECO:0000313" key="6">
    <source>
        <dbReference type="EMBL" id="EJU06351.1"/>
    </source>
</evidence>
<dbReference type="SUPFAM" id="SSF55874">
    <property type="entry name" value="ATPase domain of HSP90 chaperone/DNA topoisomerase II/histidine kinase"/>
    <property type="match status" value="1"/>
</dbReference>
<name>M5G814_DACPD</name>
<sequence length="867" mass="97219">MCRRRELITLLPEETRSILRSTQILTNLPQLVSELVQNSLDAGARQVDVGIHPEAWACWVRDDGCGIPREGLDLLARGREKGKYATSKNHGTSVLEVSSTFGFRGEALASAIDIAIVEISARSADKGSWCIIVKGGNKIYAGPPLRWRTERPGTIVNIKDAFYNLPVRRMSHPTPSATLQTVRRDIEKLALMFPHVCFTLEKSTTEREAGEGQKRLLTILKTSSVLDTFSHLFGKTLTQNVEIIKERSGNITIEGFLSLEGTPSKSYQFLYVNRHPVTPCELHTVIDRKFSATRFGRKALDENGESVTQTSSKRSPRKTERRPVYVLNVSVPPTLLDISLEPAKGNVFFEDADTVISFLGQTIESFLTRNGFPRHSNRKLHDVADAVDSSPISTNKRRRFARTPSEAATTSLPIGSENDSCNKTCASTRKNSHLEETQPPAFAFPDSDFAPDDWWISWRDPITGELHLVDKRSGNSLKRIRDSGQETEYETEGEGISFGAVPLVDRRWLRGALKGTEDAEPPEWMSSVLKSWPNPTFETTTGHSSHGVAARKIEIVDDPTKMREDRGLSMKMLRRFFEGGPLEDSSEIAQGRLSRSSLSQAVVINQVDRKFVACKVPLLTAAEQGIQSMLLMIDQHAADERIRVEHFLRNFCVRFLHHKDGCSVVVRELDPPKSIPITKQDAEFLQQESCVMEIFERWGFRLSLSELSMFAHGREDIAEAHILVSSIPDAVAVKLLLGDQLKELVTDFLAKLQHEGVESVPIIQSEGTCINDVEARHKAGWMKALRWCPEGLIDLINSRSCRGAIMFNDSLSLTQCEQLVRQLSETVLPFQCAHGRPSMVPLTHMGAAFKTHRRQEVDWKRFENMTI</sequence>
<dbReference type="InterPro" id="IPR038973">
    <property type="entry name" value="MutL/Mlh/Pms-like"/>
</dbReference>
<dbReference type="SMART" id="SM00853">
    <property type="entry name" value="MutL_C"/>
    <property type="match status" value="1"/>
</dbReference>
<dbReference type="AlphaFoldDB" id="M5G814"/>
<dbReference type="PANTHER" id="PTHR10073:SF47">
    <property type="entry name" value="DNA MISMATCH REPAIR PROTEIN MLH3"/>
    <property type="match status" value="1"/>
</dbReference>
<feature type="region of interest" description="Disordered" evidence="3">
    <location>
        <begin position="394"/>
        <end position="415"/>
    </location>
</feature>
<keyword evidence="7" id="KW-1185">Reference proteome</keyword>
<dbReference type="PANTHER" id="PTHR10073">
    <property type="entry name" value="DNA MISMATCH REPAIR PROTEIN MLH, PMS, MUTL"/>
    <property type="match status" value="1"/>
</dbReference>
<dbReference type="InterPro" id="IPR014762">
    <property type="entry name" value="DNA_mismatch_repair_CS"/>
</dbReference>
<dbReference type="Gene3D" id="3.30.1540.20">
    <property type="entry name" value="MutL, C-terminal domain, dimerisation subdomain"/>
    <property type="match status" value="1"/>
</dbReference>
<dbReference type="InterPro" id="IPR037198">
    <property type="entry name" value="MutL_C_sf"/>
</dbReference>
<dbReference type="InterPro" id="IPR020568">
    <property type="entry name" value="Ribosomal_Su5_D2-typ_SF"/>
</dbReference>
<evidence type="ECO:0000256" key="1">
    <source>
        <dbReference type="ARBA" id="ARBA00006082"/>
    </source>
</evidence>
<dbReference type="GO" id="GO:0030983">
    <property type="term" value="F:mismatched DNA binding"/>
    <property type="evidence" value="ECO:0007669"/>
    <property type="project" value="InterPro"/>
</dbReference>
<dbReference type="RefSeq" id="XP_040633245.1">
    <property type="nucleotide sequence ID" value="XM_040769557.1"/>
</dbReference>
<keyword evidence="2" id="KW-0227">DNA damage</keyword>
<dbReference type="Gene3D" id="3.30.1370.100">
    <property type="entry name" value="MutL, C-terminal domain, regulatory subdomain"/>
    <property type="match status" value="1"/>
</dbReference>
<dbReference type="InterPro" id="IPR042120">
    <property type="entry name" value="MutL_C_dimsub"/>
</dbReference>